<evidence type="ECO:0000313" key="3">
    <source>
        <dbReference type="EMBL" id="CAD9711564.1"/>
    </source>
</evidence>
<protein>
    <submittedName>
        <fullName evidence="3">Uncharacterized protein</fullName>
    </submittedName>
</protein>
<dbReference type="AlphaFoldDB" id="A0A7S2SWU6"/>
<keyword evidence="2" id="KW-0732">Signal</keyword>
<accession>A0A7S2SWU6</accession>
<dbReference type="EMBL" id="HBHL01000628">
    <property type="protein sequence ID" value="CAD9711564.1"/>
    <property type="molecule type" value="Transcribed_RNA"/>
</dbReference>
<reference evidence="3" key="1">
    <citation type="submission" date="2021-01" db="EMBL/GenBank/DDBJ databases">
        <authorList>
            <person name="Corre E."/>
            <person name="Pelletier E."/>
            <person name="Niang G."/>
            <person name="Scheremetjew M."/>
            <person name="Finn R."/>
            <person name="Kale V."/>
            <person name="Holt S."/>
            <person name="Cochrane G."/>
            <person name="Meng A."/>
            <person name="Brown T."/>
            <person name="Cohen L."/>
        </authorList>
    </citation>
    <scope>NUCLEOTIDE SEQUENCE</scope>
    <source>
        <strain evidence="3">CCMP1205</strain>
    </source>
</reference>
<feature type="chain" id="PRO_5030550102" evidence="2">
    <location>
        <begin position="28"/>
        <end position="543"/>
    </location>
</feature>
<sequence length="543" mass="60619">MIIAMSTRLRLPLGLVLRLGLGAPGWGAWPPSSFRPPLRRFPGSQRGLASSSSSWTKSFALARKGGSPGEGEEEGWDSTEGARRRERVEEAVEDLLKPDSCPESLSTKPRSLQEIGGVGWIPQNREDKKCVREVLKHALESSDNSSEQGKAEVVEVYAHFLRKTMVWRDLQRSRQLEHIDSFVAKLEEGGSRRLDLSFVAYMVSFISDKERRMDPKHVGAVARYAYSHRCLGDLVDSTDWMRREISDAMLESLCREYMSLLESSEQDHVLQAQRIADLLYTASRASVSLDTGDVERLLVQFLDLRAKAASKTLSRVVSAIDAFDLGHKVPVEDLVEEFLSSMRKGGRGAAGQSGDHVATVLMAIANLSLPYTHDGIEELVGSLRVSQIRDSSLLPTLQAVRKLHWKLAYQVIEEVFGVFANKVKLTRGPGAVSEMLGIAADMGFSPHKVPLQKCLNHQLSYENRFKTTSAELLTTIHSLSIMETRVDEAYIDKIVTYFSKKLDHAENQDLATFLRCLARLNFKPSASTLLLLGRIDKHLEKNL</sequence>
<evidence type="ECO:0000256" key="1">
    <source>
        <dbReference type="SAM" id="MobiDB-lite"/>
    </source>
</evidence>
<feature type="region of interest" description="Disordered" evidence="1">
    <location>
        <begin position="61"/>
        <end position="88"/>
    </location>
</feature>
<feature type="signal peptide" evidence="2">
    <location>
        <begin position="1"/>
        <end position="27"/>
    </location>
</feature>
<proteinExistence type="predicted"/>
<organism evidence="3">
    <name type="scientific">Chloropicon primus</name>
    <dbReference type="NCBI Taxonomy" id="1764295"/>
    <lineage>
        <taxon>Eukaryota</taxon>
        <taxon>Viridiplantae</taxon>
        <taxon>Chlorophyta</taxon>
        <taxon>Chloropicophyceae</taxon>
        <taxon>Chloropicales</taxon>
        <taxon>Chloropicaceae</taxon>
        <taxon>Chloropicon</taxon>
    </lineage>
</organism>
<gene>
    <name evidence="3" type="ORF">CPRI1469_LOCUS403</name>
</gene>
<evidence type="ECO:0000256" key="2">
    <source>
        <dbReference type="SAM" id="SignalP"/>
    </source>
</evidence>
<name>A0A7S2SWU6_9CHLO</name>